<protein>
    <recommendedName>
        <fullName evidence="2">ChsH2 C-terminal OB-fold domain-containing protein</fullName>
    </recommendedName>
</protein>
<dbReference type="PANTHER" id="PTHR34075">
    <property type="entry name" value="BLR3430 PROTEIN"/>
    <property type="match status" value="1"/>
</dbReference>
<dbReference type="EMBL" id="BAFB01000128">
    <property type="protein sequence ID" value="GAB34877.1"/>
    <property type="molecule type" value="Genomic_DNA"/>
</dbReference>
<proteinExistence type="predicted"/>
<sequence length="154" mass="16558">MPTDEKRSDVKKSELTDRPNKRRPGAQAGGLSVADSRPRVVDGFLRGARCTRCAHALSQTDVPWCPVCFGQIEPAGFSPSGSVWAATTVRMPVGRWRPPFALAYVDVDNGPRVLVHVAAEPAPHAGDRVVFDSDEAGDLVAHNATTAVTERVSR</sequence>
<dbReference type="InterPro" id="IPR002878">
    <property type="entry name" value="ChsH2_C"/>
</dbReference>
<dbReference type="AlphaFoldDB" id="H5TN19"/>
<dbReference type="PANTHER" id="PTHR34075:SF5">
    <property type="entry name" value="BLR3430 PROTEIN"/>
    <property type="match status" value="1"/>
</dbReference>
<gene>
    <name evidence="3" type="ORF">GOOTI_128_00200</name>
</gene>
<feature type="compositionally biased region" description="Basic and acidic residues" evidence="1">
    <location>
        <begin position="1"/>
        <end position="19"/>
    </location>
</feature>
<reference evidence="3" key="1">
    <citation type="submission" date="2012-02" db="EMBL/GenBank/DDBJ databases">
        <title>Whole genome shotgun sequence of Gordonia otitidis NBRC 100426.</title>
        <authorList>
            <person name="Yoshida I."/>
            <person name="Hosoyama A."/>
            <person name="Tsuchikane K."/>
            <person name="Katsumata H."/>
            <person name="Yamazaki S."/>
            <person name="Fujita N."/>
        </authorList>
    </citation>
    <scope>NUCLEOTIDE SEQUENCE [LARGE SCALE GENOMIC DNA]</scope>
    <source>
        <strain evidence="3">NBRC 100426</strain>
    </source>
</reference>
<dbReference type="OrthoDB" id="3632656at2"/>
<feature type="region of interest" description="Disordered" evidence="1">
    <location>
        <begin position="1"/>
        <end position="33"/>
    </location>
</feature>
<evidence type="ECO:0000256" key="1">
    <source>
        <dbReference type="SAM" id="MobiDB-lite"/>
    </source>
</evidence>
<name>H5TN19_GORO1</name>
<dbReference type="InterPro" id="IPR052513">
    <property type="entry name" value="Thioester_dehydratase-like"/>
</dbReference>
<keyword evidence="4" id="KW-1185">Reference proteome</keyword>
<accession>H5TN19</accession>
<dbReference type="InterPro" id="IPR012340">
    <property type="entry name" value="NA-bd_OB-fold"/>
</dbReference>
<comment type="caution">
    <text evidence="3">The sequence shown here is derived from an EMBL/GenBank/DDBJ whole genome shotgun (WGS) entry which is preliminary data.</text>
</comment>
<dbReference type="RefSeq" id="WP_007239106.1">
    <property type="nucleotide sequence ID" value="NZ_BAFB01000128.1"/>
</dbReference>
<organism evidence="3 4">
    <name type="scientific">Gordonia otitidis (strain DSM 44809 / CCUG 52243 / JCM 12355 / NBRC 100426 / IFM 10032)</name>
    <dbReference type="NCBI Taxonomy" id="1108044"/>
    <lineage>
        <taxon>Bacteria</taxon>
        <taxon>Bacillati</taxon>
        <taxon>Actinomycetota</taxon>
        <taxon>Actinomycetes</taxon>
        <taxon>Mycobacteriales</taxon>
        <taxon>Gordoniaceae</taxon>
        <taxon>Gordonia</taxon>
    </lineage>
</organism>
<feature type="domain" description="ChsH2 C-terminal OB-fold" evidence="2">
    <location>
        <begin position="78"/>
        <end position="129"/>
    </location>
</feature>
<evidence type="ECO:0000313" key="4">
    <source>
        <dbReference type="Proteomes" id="UP000005038"/>
    </source>
</evidence>
<dbReference type="Proteomes" id="UP000005038">
    <property type="component" value="Unassembled WGS sequence"/>
</dbReference>
<dbReference type="STRING" id="1108044.GOOTI_128_00200"/>
<evidence type="ECO:0000259" key="2">
    <source>
        <dbReference type="Pfam" id="PF01796"/>
    </source>
</evidence>
<dbReference type="SUPFAM" id="SSF50249">
    <property type="entry name" value="Nucleic acid-binding proteins"/>
    <property type="match status" value="1"/>
</dbReference>
<dbReference type="Pfam" id="PF01796">
    <property type="entry name" value="OB_ChsH2_C"/>
    <property type="match status" value="1"/>
</dbReference>
<evidence type="ECO:0000313" key="3">
    <source>
        <dbReference type="EMBL" id="GAB34877.1"/>
    </source>
</evidence>